<dbReference type="AlphaFoldDB" id="A0A073IN22"/>
<dbReference type="EMBL" id="JMKI01000060">
    <property type="protein sequence ID" value="KEJ91119.1"/>
    <property type="molecule type" value="Genomic_DNA"/>
</dbReference>
<comment type="caution">
    <text evidence="1">The sequence shown here is derived from an EMBL/GenBank/DDBJ whole genome shotgun (WGS) entry which is preliminary data.</text>
</comment>
<organism evidence="1 2">
    <name type="scientific">Synergistes jonesii</name>
    <dbReference type="NCBI Taxonomy" id="2754"/>
    <lineage>
        <taxon>Bacteria</taxon>
        <taxon>Thermotogati</taxon>
        <taxon>Synergistota</taxon>
        <taxon>Synergistia</taxon>
        <taxon>Synergistales</taxon>
        <taxon>Synergistaceae</taxon>
        <taxon>Synergistes</taxon>
    </lineage>
</organism>
<evidence type="ECO:0000313" key="2">
    <source>
        <dbReference type="Proteomes" id="UP000027665"/>
    </source>
</evidence>
<protein>
    <submittedName>
        <fullName evidence="1">Uncharacterized protein</fullName>
    </submittedName>
</protein>
<evidence type="ECO:0000313" key="1">
    <source>
        <dbReference type="EMBL" id="KEJ91119.1"/>
    </source>
</evidence>
<keyword evidence="2" id="KW-1185">Reference proteome</keyword>
<accession>A0A073IN22</accession>
<sequence>MGEKVHPSDLVDFFKFIISKSENGLAILLGIAPPPGAVQMYEMLGGNKVEYGVRIDGGEKIPQAQRILESVEHLEDIISAVGGWREIHAATLKFKADYPDQWKILETHALFVRPGGLLRDGQGGMSAIICRRHSDITPKTLRRRYKKILRALAIFLLSWSYSDGFNLNYFPKHKRLN</sequence>
<dbReference type="STRING" id="2754.EH55_13155"/>
<name>A0A073IN22_9BACT</name>
<proteinExistence type="predicted"/>
<dbReference type="OrthoDB" id="9919968at2"/>
<reference evidence="1 2" key="1">
    <citation type="submission" date="2014-04" db="EMBL/GenBank/DDBJ databases">
        <title>Draft Genome Sequence of Synergistes jonesii.</title>
        <authorList>
            <person name="Coil D.A."/>
            <person name="Eisen J.A."/>
            <person name="Holland-Moritz H.E."/>
        </authorList>
    </citation>
    <scope>NUCLEOTIDE SEQUENCE [LARGE SCALE GENOMIC DNA]</scope>
    <source>
        <strain evidence="1 2">78-1</strain>
    </source>
</reference>
<dbReference type="GeneID" id="90984719"/>
<dbReference type="RefSeq" id="WP_037978721.1">
    <property type="nucleotide sequence ID" value="NZ_JMKI01000060.1"/>
</dbReference>
<gene>
    <name evidence="1" type="ORF">EH55_13155</name>
</gene>
<dbReference type="Proteomes" id="UP000027665">
    <property type="component" value="Unassembled WGS sequence"/>
</dbReference>